<dbReference type="OrthoDB" id="5816510at2"/>
<proteinExistence type="predicted"/>
<organism evidence="2 3">
    <name type="scientific">Cohaesibacter marisflavi</name>
    <dbReference type="NCBI Taxonomy" id="655353"/>
    <lineage>
        <taxon>Bacteria</taxon>
        <taxon>Pseudomonadati</taxon>
        <taxon>Pseudomonadota</taxon>
        <taxon>Alphaproteobacteria</taxon>
        <taxon>Hyphomicrobiales</taxon>
        <taxon>Cohaesibacteraceae</taxon>
    </lineage>
</organism>
<feature type="transmembrane region" description="Helical" evidence="1">
    <location>
        <begin position="20"/>
        <end position="38"/>
    </location>
</feature>
<reference evidence="2 3" key="1">
    <citation type="submission" date="2016-10" db="EMBL/GenBank/DDBJ databases">
        <authorList>
            <person name="de Groot N.N."/>
        </authorList>
    </citation>
    <scope>NUCLEOTIDE SEQUENCE [LARGE SCALE GENOMIC DNA]</scope>
    <source>
        <strain evidence="2 3">CGMCC 1.9157</strain>
    </source>
</reference>
<protein>
    <submittedName>
        <fullName evidence="2">Uncharacterized protein</fullName>
    </submittedName>
</protein>
<dbReference type="STRING" id="655353.SAMN04488056_101193"/>
<keyword evidence="1" id="KW-1133">Transmembrane helix</keyword>
<evidence type="ECO:0000256" key="1">
    <source>
        <dbReference type="SAM" id="Phobius"/>
    </source>
</evidence>
<keyword evidence="1" id="KW-0472">Membrane</keyword>
<sequence>METQAMQSATEAASALQGVWDSLGLGLVIAAAIGYLYIRLWKGRKSCHACPSSGAGCTSCHVSTDFIGDKD</sequence>
<dbReference type="Proteomes" id="UP000199236">
    <property type="component" value="Unassembled WGS sequence"/>
</dbReference>
<gene>
    <name evidence="2" type="ORF">SAMN04488056_101193</name>
</gene>
<keyword evidence="1" id="KW-0812">Transmembrane</keyword>
<dbReference type="RefSeq" id="WP_090067930.1">
    <property type="nucleotide sequence ID" value="NZ_FOVR01000001.1"/>
</dbReference>
<accession>A0A1I4ZRX4</accession>
<keyword evidence="3" id="KW-1185">Reference proteome</keyword>
<dbReference type="EMBL" id="FOVR01000001">
    <property type="protein sequence ID" value="SFN52917.1"/>
    <property type="molecule type" value="Genomic_DNA"/>
</dbReference>
<dbReference type="AlphaFoldDB" id="A0A1I4ZRX4"/>
<name>A0A1I4ZRX4_9HYPH</name>
<evidence type="ECO:0000313" key="2">
    <source>
        <dbReference type="EMBL" id="SFN52917.1"/>
    </source>
</evidence>
<evidence type="ECO:0000313" key="3">
    <source>
        <dbReference type="Proteomes" id="UP000199236"/>
    </source>
</evidence>